<dbReference type="EMBL" id="JARK01001473">
    <property type="protein sequence ID" value="EYB97737.1"/>
    <property type="molecule type" value="Genomic_DNA"/>
</dbReference>
<keyword evidence="1" id="KW-0812">Transmembrane</keyword>
<name>A0A016T4X6_9BILA</name>
<accession>A0A016T4X6</accession>
<protein>
    <submittedName>
        <fullName evidence="2">Uncharacterized protein</fullName>
    </submittedName>
</protein>
<comment type="caution">
    <text evidence="2">The sequence shown here is derived from an EMBL/GenBank/DDBJ whole genome shotgun (WGS) entry which is preliminary data.</text>
</comment>
<dbReference type="AlphaFoldDB" id="A0A016T4X6"/>
<keyword evidence="1" id="KW-1133">Transmembrane helix</keyword>
<feature type="transmembrane region" description="Helical" evidence="1">
    <location>
        <begin position="56"/>
        <end position="76"/>
    </location>
</feature>
<proteinExistence type="predicted"/>
<keyword evidence="3" id="KW-1185">Reference proteome</keyword>
<reference evidence="3" key="1">
    <citation type="journal article" date="2015" name="Nat. Genet.">
        <title>The genome and transcriptome of the zoonotic hookworm Ancylostoma ceylanicum identify infection-specific gene families.</title>
        <authorList>
            <person name="Schwarz E.M."/>
            <person name="Hu Y."/>
            <person name="Antoshechkin I."/>
            <person name="Miller M.M."/>
            <person name="Sternberg P.W."/>
            <person name="Aroian R.V."/>
        </authorList>
    </citation>
    <scope>NUCLEOTIDE SEQUENCE</scope>
    <source>
        <strain evidence="3">HY135</strain>
    </source>
</reference>
<evidence type="ECO:0000313" key="3">
    <source>
        <dbReference type="Proteomes" id="UP000024635"/>
    </source>
</evidence>
<gene>
    <name evidence="2" type="primary">Acey_s0137.g1992</name>
    <name evidence="2" type="ORF">Y032_0137g1992</name>
</gene>
<organism evidence="2 3">
    <name type="scientific">Ancylostoma ceylanicum</name>
    <dbReference type="NCBI Taxonomy" id="53326"/>
    <lineage>
        <taxon>Eukaryota</taxon>
        <taxon>Metazoa</taxon>
        <taxon>Ecdysozoa</taxon>
        <taxon>Nematoda</taxon>
        <taxon>Chromadorea</taxon>
        <taxon>Rhabditida</taxon>
        <taxon>Rhabditina</taxon>
        <taxon>Rhabditomorpha</taxon>
        <taxon>Strongyloidea</taxon>
        <taxon>Ancylostomatidae</taxon>
        <taxon>Ancylostomatinae</taxon>
        <taxon>Ancylostoma</taxon>
    </lineage>
</organism>
<evidence type="ECO:0000256" key="1">
    <source>
        <dbReference type="SAM" id="Phobius"/>
    </source>
</evidence>
<dbReference type="Proteomes" id="UP000024635">
    <property type="component" value="Unassembled WGS sequence"/>
</dbReference>
<evidence type="ECO:0000313" key="2">
    <source>
        <dbReference type="EMBL" id="EYB97737.1"/>
    </source>
</evidence>
<keyword evidence="1" id="KW-0472">Membrane</keyword>
<sequence>MERLILFSLYSVYEPTLHLNYISSSRPGCRSWLAPSETYRVELDDILRVLRKWTDCISLAFWYVPLPMYLYFAIFFREGNQGHYHL</sequence>